<dbReference type="Pfam" id="PF07715">
    <property type="entry name" value="Plug"/>
    <property type="match status" value="1"/>
</dbReference>
<evidence type="ECO:0000256" key="2">
    <source>
        <dbReference type="ARBA" id="ARBA00022448"/>
    </source>
</evidence>
<evidence type="ECO:0000256" key="9">
    <source>
        <dbReference type="SAM" id="SignalP"/>
    </source>
</evidence>
<gene>
    <name evidence="11" type="ORF">JIV24_18130</name>
</gene>
<dbReference type="PROSITE" id="PS52016">
    <property type="entry name" value="TONB_DEPENDENT_REC_3"/>
    <property type="match status" value="1"/>
</dbReference>
<evidence type="ECO:0000256" key="1">
    <source>
        <dbReference type="ARBA" id="ARBA00004571"/>
    </source>
</evidence>
<evidence type="ECO:0000256" key="5">
    <source>
        <dbReference type="ARBA" id="ARBA00023136"/>
    </source>
</evidence>
<feature type="domain" description="TonB-dependent receptor plug" evidence="10">
    <location>
        <begin position="118"/>
        <end position="241"/>
    </location>
</feature>
<evidence type="ECO:0000259" key="10">
    <source>
        <dbReference type="Pfam" id="PF07715"/>
    </source>
</evidence>
<dbReference type="InterPro" id="IPR037066">
    <property type="entry name" value="Plug_dom_sf"/>
</dbReference>
<dbReference type="NCBIfam" id="TIGR04056">
    <property type="entry name" value="OMP_RagA_SusC"/>
    <property type="match status" value="1"/>
</dbReference>
<proteinExistence type="inferred from homology"/>
<dbReference type="NCBIfam" id="TIGR04057">
    <property type="entry name" value="SusC_RagA_signa"/>
    <property type="match status" value="1"/>
</dbReference>
<feature type="compositionally biased region" description="Polar residues" evidence="8">
    <location>
        <begin position="456"/>
        <end position="469"/>
    </location>
</feature>
<evidence type="ECO:0000313" key="11">
    <source>
        <dbReference type="EMBL" id="MBK3519272.1"/>
    </source>
</evidence>
<dbReference type="RefSeq" id="WP_200466493.1">
    <property type="nucleotide sequence ID" value="NZ_JAENRR010000060.1"/>
</dbReference>
<keyword evidence="6 7" id="KW-0998">Cell outer membrane</keyword>
<dbReference type="Gene3D" id="2.40.170.20">
    <property type="entry name" value="TonB-dependent receptor, beta-barrel domain"/>
    <property type="match status" value="1"/>
</dbReference>
<comment type="subcellular location">
    <subcellularLocation>
        <location evidence="1 7">Cell outer membrane</location>
        <topology evidence="1 7">Multi-pass membrane protein</topology>
    </subcellularLocation>
</comment>
<dbReference type="InterPro" id="IPR008969">
    <property type="entry name" value="CarboxyPept-like_regulatory"/>
</dbReference>
<comment type="similarity">
    <text evidence="7">Belongs to the TonB-dependent receptor family.</text>
</comment>
<keyword evidence="12" id="KW-1185">Reference proteome</keyword>
<dbReference type="SUPFAM" id="SSF56935">
    <property type="entry name" value="Porins"/>
    <property type="match status" value="1"/>
</dbReference>
<dbReference type="InterPro" id="IPR023997">
    <property type="entry name" value="TonB-dep_OMP_SusC/RagA_CS"/>
</dbReference>
<dbReference type="InterPro" id="IPR039426">
    <property type="entry name" value="TonB-dep_rcpt-like"/>
</dbReference>
<dbReference type="Proteomes" id="UP000605676">
    <property type="component" value="Unassembled WGS sequence"/>
</dbReference>
<dbReference type="Pfam" id="PF13715">
    <property type="entry name" value="CarbopepD_reg_2"/>
    <property type="match status" value="1"/>
</dbReference>
<dbReference type="InterPro" id="IPR023996">
    <property type="entry name" value="TonB-dep_OMP_SusC/RagA"/>
</dbReference>
<organism evidence="11 12">
    <name type="scientific">Carboxylicivirga marina</name>
    <dbReference type="NCBI Taxonomy" id="2800988"/>
    <lineage>
        <taxon>Bacteria</taxon>
        <taxon>Pseudomonadati</taxon>
        <taxon>Bacteroidota</taxon>
        <taxon>Bacteroidia</taxon>
        <taxon>Marinilabiliales</taxon>
        <taxon>Marinilabiliaceae</taxon>
        <taxon>Carboxylicivirga</taxon>
    </lineage>
</organism>
<feature type="signal peptide" evidence="9">
    <location>
        <begin position="1"/>
        <end position="20"/>
    </location>
</feature>
<comment type="caution">
    <text evidence="11">The sequence shown here is derived from an EMBL/GenBank/DDBJ whole genome shotgun (WGS) entry which is preliminary data.</text>
</comment>
<keyword evidence="3 7" id="KW-1134">Transmembrane beta strand</keyword>
<keyword evidence="4 7" id="KW-0812">Transmembrane</keyword>
<protein>
    <submittedName>
        <fullName evidence="11">SusC/RagA family TonB-linked outer membrane protein</fullName>
    </submittedName>
</protein>
<accession>A0ABS1HNM0</accession>
<keyword evidence="9" id="KW-0732">Signal</keyword>
<evidence type="ECO:0000256" key="4">
    <source>
        <dbReference type="ARBA" id="ARBA00022692"/>
    </source>
</evidence>
<keyword evidence="2 7" id="KW-0813">Transport</keyword>
<name>A0ABS1HNM0_9BACT</name>
<dbReference type="Gene3D" id="2.170.130.10">
    <property type="entry name" value="TonB-dependent receptor, plug domain"/>
    <property type="match status" value="1"/>
</dbReference>
<dbReference type="EMBL" id="JAENRR010000060">
    <property type="protein sequence ID" value="MBK3519272.1"/>
    <property type="molecule type" value="Genomic_DNA"/>
</dbReference>
<evidence type="ECO:0000256" key="7">
    <source>
        <dbReference type="PROSITE-ProRule" id="PRU01360"/>
    </source>
</evidence>
<evidence type="ECO:0000313" key="12">
    <source>
        <dbReference type="Proteomes" id="UP000605676"/>
    </source>
</evidence>
<dbReference type="SUPFAM" id="SSF49464">
    <property type="entry name" value="Carboxypeptidase regulatory domain-like"/>
    <property type="match status" value="1"/>
</dbReference>
<evidence type="ECO:0000256" key="8">
    <source>
        <dbReference type="SAM" id="MobiDB-lite"/>
    </source>
</evidence>
<dbReference type="InterPro" id="IPR012910">
    <property type="entry name" value="Plug_dom"/>
</dbReference>
<sequence>MRRLALIASLILFVGLNAMFAQTTTITGTVTDSEAGDPMPGVSVVVRGTTIGTVTNVDGNYSLSVPDDATNLLYSFVGMKTQDVLIEGRKTINIALVSEAIGVDEVVVTALGISREKKSLGYASQGVSNEEIMAANDVNPMSSLSGKVAGLQIAGQNFAGSQNILIRGASSFSQNNQPLFVVDGVPISNEGFNDYSTQIGGGGYDYGSMTNDLNSYDIADIEVLKGSAASALYGSRGQNGVIMITTKAGKAGKKSFSVEVNSGVTFEEVSILPNQQNSYGGGYGDFQTETINGKDYQVVFYAMDESWGPKYEGQDVLHWWGLTDWEQGLTPEPVTAPWVAPKNDVEDFYETGVAFQNSINVVSTSENSSLRLGYTNVNMTGIVPNSSQDKNNFNINGTTKVFDGFIELNANVTYVNTNTKGRPQFGYGDNSQSQKFFQWGQRQLDMGKLRNYENPDGTNRTWNRKSATDPTPKYSDNPYWTAYKNYQDDDRTRVYGTTGIKVNVTDYLSAQGSVFLDTYTFNARERVAKGSQAQSMYHQVQRQATEINYEGKLAFNKRFNEIDVTAFVGGNTRKEDYRRFEGTTNGGLVIDGLYNLNNSANQPTLDDYLREKQVNSFFGAASFGYKSMLYVDATYRTDYDSTLPSNENSYSYASFSGSFIASEMLDFAWLDNLKLRVNYGETGNGTSAYQVYNTYVISDPFNGNPQFTNSSRLKNQNLKPEKTKEIELGFEAAVLQNRAGIDFSYYNRDTENQIVPVEISGSTGYTSRVINAGLINNKGVEVVLYGTPIRTSDFSWDISLNYAKNTNTVKELPDQLGGKLQLARAPFGGAYLNAVEGATFQEIYALNYEYDDNGNRVIDPETGYYAQGKLESIGSALPDYTAGLKNSFKYKSWDAGVLIDISQGGKYYSLTNMWAMYSGMEAKTATVNENGMNIREAVSDGGGLILPGVLPDGTPNDMRIEGIDYAQNHYHGFGTPSATSIFDASYVKLREVTVGYTLPKIVNVIQSIRVSAYGRNLAVWGLDNTGIDPETVVGGNGNIQGLEGGIVPATRSYGFNVQLKF</sequence>
<reference evidence="11 12" key="1">
    <citation type="submission" date="2021-01" db="EMBL/GenBank/DDBJ databases">
        <title>Carboxyliciviraga sp.nov., isolated from coastal sediments.</title>
        <authorList>
            <person name="Lu D."/>
            <person name="Zhang T."/>
        </authorList>
    </citation>
    <scope>NUCLEOTIDE SEQUENCE [LARGE SCALE GENOMIC DNA]</scope>
    <source>
        <strain evidence="11 12">N1Y132</strain>
    </source>
</reference>
<feature type="region of interest" description="Disordered" evidence="8">
    <location>
        <begin position="452"/>
        <end position="474"/>
    </location>
</feature>
<evidence type="ECO:0000256" key="3">
    <source>
        <dbReference type="ARBA" id="ARBA00022452"/>
    </source>
</evidence>
<evidence type="ECO:0000256" key="6">
    <source>
        <dbReference type="ARBA" id="ARBA00023237"/>
    </source>
</evidence>
<feature type="chain" id="PRO_5045283491" evidence="9">
    <location>
        <begin position="21"/>
        <end position="1061"/>
    </location>
</feature>
<dbReference type="Gene3D" id="2.60.40.1120">
    <property type="entry name" value="Carboxypeptidase-like, regulatory domain"/>
    <property type="match status" value="1"/>
</dbReference>
<keyword evidence="5 7" id="KW-0472">Membrane</keyword>
<dbReference type="InterPro" id="IPR036942">
    <property type="entry name" value="Beta-barrel_TonB_sf"/>
</dbReference>